<evidence type="ECO:0000256" key="2">
    <source>
        <dbReference type="ARBA" id="ARBA00011738"/>
    </source>
</evidence>
<dbReference type="InterPro" id="IPR036621">
    <property type="entry name" value="Anticodon-bd_dom_sf"/>
</dbReference>
<keyword evidence="8 12" id="KW-0030">Aminoacyl-tRNA synthetase</keyword>
<dbReference type="InterPro" id="IPR036754">
    <property type="entry name" value="YbaK/aa-tRNA-synt-asso_dom_sf"/>
</dbReference>
<evidence type="ECO:0000256" key="7">
    <source>
        <dbReference type="ARBA" id="ARBA00022917"/>
    </source>
</evidence>
<evidence type="ECO:0000256" key="1">
    <source>
        <dbReference type="ARBA" id="ARBA00004496"/>
    </source>
</evidence>
<dbReference type="GO" id="GO:0004827">
    <property type="term" value="F:proline-tRNA ligase activity"/>
    <property type="evidence" value="ECO:0007669"/>
    <property type="project" value="UniProtKB-UniRule"/>
</dbReference>
<dbReference type="Pfam" id="PF00587">
    <property type="entry name" value="tRNA-synt_2b"/>
    <property type="match status" value="1"/>
</dbReference>
<evidence type="ECO:0000256" key="3">
    <source>
        <dbReference type="ARBA" id="ARBA00022490"/>
    </source>
</evidence>
<keyword evidence="15" id="KW-1185">Reference proteome</keyword>
<gene>
    <name evidence="12" type="primary">proS</name>
    <name evidence="14" type="ORF">AXF13_05775</name>
</gene>
<dbReference type="Pfam" id="PF03129">
    <property type="entry name" value="HGTP_anticodon"/>
    <property type="match status" value="1"/>
</dbReference>
<dbReference type="InterPro" id="IPR045864">
    <property type="entry name" value="aa-tRNA-synth_II/BPL/LPL"/>
</dbReference>
<comment type="subcellular location">
    <subcellularLocation>
        <location evidence="1 12">Cytoplasm</location>
    </subcellularLocation>
</comment>
<comment type="function">
    <text evidence="10 12">Catalyzes the attachment of proline to tRNA(Pro) in a two-step reaction: proline is first activated by ATP to form Pro-AMP and then transferred to the acceptor end of tRNA(Pro). As ProRS can inadvertently accommodate and process non-cognate amino acids such as alanine and cysteine, to avoid such errors it has two additional distinct editing activities against alanine. One activity is designated as 'pretransfer' editing and involves the tRNA(Pro)-independent hydrolysis of activated Ala-AMP. The other activity is designated 'posttransfer' editing and involves deacylation of mischarged Ala-tRNA(Pro). The misacylated Cys-tRNA(Pro) is not edited by ProRS.</text>
</comment>
<dbReference type="InterPro" id="IPR007214">
    <property type="entry name" value="YbaK/aa-tRNA-synth-assoc-dom"/>
</dbReference>
<dbReference type="InterPro" id="IPR050062">
    <property type="entry name" value="Pro-tRNA_synthetase"/>
</dbReference>
<dbReference type="FunFam" id="3.30.930.10:FF:000065">
    <property type="entry name" value="Proline--tRNA ligase"/>
    <property type="match status" value="1"/>
</dbReference>
<evidence type="ECO:0000259" key="13">
    <source>
        <dbReference type="PROSITE" id="PS50862"/>
    </source>
</evidence>
<dbReference type="SUPFAM" id="SSF55826">
    <property type="entry name" value="YbaK/ProRS associated domain"/>
    <property type="match status" value="1"/>
</dbReference>
<dbReference type="GO" id="GO:0002161">
    <property type="term" value="F:aminoacyl-tRNA deacylase activity"/>
    <property type="evidence" value="ECO:0007669"/>
    <property type="project" value="InterPro"/>
</dbReference>
<dbReference type="GO" id="GO:0005524">
    <property type="term" value="F:ATP binding"/>
    <property type="evidence" value="ECO:0007669"/>
    <property type="project" value="UniProtKB-UniRule"/>
</dbReference>
<dbReference type="EMBL" id="CP014229">
    <property type="protein sequence ID" value="AMD89661.1"/>
    <property type="molecule type" value="Genomic_DNA"/>
</dbReference>
<dbReference type="EC" id="6.1.1.15" evidence="12"/>
<evidence type="ECO:0000256" key="8">
    <source>
        <dbReference type="ARBA" id="ARBA00023146"/>
    </source>
</evidence>
<dbReference type="InterPro" id="IPR002316">
    <property type="entry name" value="Pro-tRNA-ligase_IIa"/>
</dbReference>
<comment type="subunit">
    <text evidence="2 12">Homodimer.</text>
</comment>
<evidence type="ECO:0000313" key="15">
    <source>
        <dbReference type="Proteomes" id="UP000069241"/>
    </source>
</evidence>
<dbReference type="Gene3D" id="3.90.960.10">
    <property type="entry name" value="YbaK/aminoacyl-tRNA synthetase-associated domain"/>
    <property type="match status" value="1"/>
</dbReference>
<comment type="domain">
    <text evidence="12">Consists of three domains: the N-terminal catalytic domain, the editing domain and the C-terminal anticodon-binding domain.</text>
</comment>
<feature type="domain" description="Aminoacyl-transfer RNA synthetases class-II family profile" evidence="13">
    <location>
        <begin position="33"/>
        <end position="467"/>
    </location>
</feature>
<evidence type="ECO:0000313" key="14">
    <source>
        <dbReference type="EMBL" id="AMD89661.1"/>
    </source>
</evidence>
<dbReference type="HAMAP" id="MF_01569">
    <property type="entry name" value="Pro_tRNA_synth_type1"/>
    <property type="match status" value="1"/>
</dbReference>
<dbReference type="RefSeq" id="WP_062252007.1">
    <property type="nucleotide sequence ID" value="NZ_CP014229.1"/>
</dbReference>
<comment type="catalytic activity">
    <reaction evidence="9 12">
        <text>tRNA(Pro) + L-proline + ATP = L-prolyl-tRNA(Pro) + AMP + diphosphate</text>
        <dbReference type="Rhea" id="RHEA:14305"/>
        <dbReference type="Rhea" id="RHEA-COMP:9700"/>
        <dbReference type="Rhea" id="RHEA-COMP:9702"/>
        <dbReference type="ChEBI" id="CHEBI:30616"/>
        <dbReference type="ChEBI" id="CHEBI:33019"/>
        <dbReference type="ChEBI" id="CHEBI:60039"/>
        <dbReference type="ChEBI" id="CHEBI:78442"/>
        <dbReference type="ChEBI" id="CHEBI:78532"/>
        <dbReference type="ChEBI" id="CHEBI:456215"/>
        <dbReference type="EC" id="6.1.1.15"/>
    </reaction>
</comment>
<keyword evidence="4 12" id="KW-0436">Ligase</keyword>
<dbReference type="KEGG" id="dfi:AXF13_05775"/>
<dbReference type="NCBIfam" id="NF006625">
    <property type="entry name" value="PRK09194.1"/>
    <property type="match status" value="1"/>
</dbReference>
<dbReference type="PIRSF" id="PIRSF001535">
    <property type="entry name" value="ProRS_1"/>
    <property type="match status" value="1"/>
</dbReference>
<dbReference type="STRING" id="44742.AXF13_05775"/>
<proteinExistence type="inferred from homology"/>
<protein>
    <recommendedName>
        <fullName evidence="12">Proline--tRNA ligase</fullName>
        <ecNumber evidence="12">6.1.1.15</ecNumber>
    </recommendedName>
    <alternativeName>
        <fullName evidence="12">Prolyl-tRNA synthetase</fullName>
        <shortName evidence="12">ProRS</shortName>
    </alternativeName>
</protein>
<dbReference type="FunFam" id="3.30.930.10:FF:000066">
    <property type="entry name" value="Proline--tRNA ligase"/>
    <property type="match status" value="1"/>
</dbReference>
<dbReference type="InterPro" id="IPR004500">
    <property type="entry name" value="Pro-tRNA-synth_IIa_bac-type"/>
</dbReference>
<dbReference type="SUPFAM" id="SSF52954">
    <property type="entry name" value="Class II aaRS ABD-related"/>
    <property type="match status" value="1"/>
</dbReference>
<dbReference type="InterPro" id="IPR002314">
    <property type="entry name" value="aa-tRNA-synt_IIb"/>
</dbReference>
<evidence type="ECO:0000256" key="4">
    <source>
        <dbReference type="ARBA" id="ARBA00022598"/>
    </source>
</evidence>
<keyword evidence="7 12" id="KW-0648">Protein biosynthesis</keyword>
<reference evidence="15" key="1">
    <citation type="submission" date="2016-02" db="EMBL/GenBank/DDBJ databases">
        <authorList>
            <person name="Holder M.E."/>
            <person name="Ajami N.J."/>
            <person name="Petrosino J.F."/>
        </authorList>
    </citation>
    <scope>NUCLEOTIDE SEQUENCE [LARGE SCALE GENOMIC DNA]</scope>
    <source>
        <strain evidence="15">CCUG 45958</strain>
    </source>
</reference>
<dbReference type="CDD" id="cd00861">
    <property type="entry name" value="ProRS_anticodon_short"/>
    <property type="match status" value="1"/>
</dbReference>
<comment type="similarity">
    <text evidence="11 12">Belongs to the class-II aminoacyl-tRNA synthetase family. ProS type 1 subfamily.</text>
</comment>
<dbReference type="CDD" id="cd00779">
    <property type="entry name" value="ProRS_core_prok"/>
    <property type="match status" value="1"/>
</dbReference>
<dbReference type="PROSITE" id="PS50862">
    <property type="entry name" value="AA_TRNA_LIGASE_II"/>
    <property type="match status" value="1"/>
</dbReference>
<dbReference type="PANTHER" id="PTHR42753:SF2">
    <property type="entry name" value="PROLINE--TRNA LIGASE"/>
    <property type="match status" value="1"/>
</dbReference>
<dbReference type="InterPro" id="IPR044140">
    <property type="entry name" value="ProRS_anticodon_short"/>
</dbReference>
<name>A0A109W419_9BACT</name>
<dbReference type="CDD" id="cd04334">
    <property type="entry name" value="ProRS-INS"/>
    <property type="match status" value="1"/>
</dbReference>
<sequence>MRFSSCYIPTLKESPADAEVVSHKLLLRAGMVRRLTSGLYIYLPLGLKIIDKIASVVREEINASGFQELLMPMVQPADLWKETGRWEHYGKELLRFKDRNERDYCLGPTHEEVITDLVRGEVRSYRQLPVRLYQIQSKFRDEIRPRFGLMRGREFMMKDGYSFDADIAGAEKSYKLMYDAYTRIFKRLGLKFRAVEADTGSIGGNFSHEFMVLADTGEDTIAFCHDCDYAANVERAEVVWKGEACTEACTGACPDYEKVDTPGAHSVEEVAAMLRVPAKAVVKTMLFSVDGKPVAVLVRGDREVNDIKLKNLLKAQEVELAGAATVEALTHAPVGFAGPVGLDVPVYADLELQGATDYVTGANAADAHFRHVDLRRDAAITAWADLRAITPEDVCPRCGGGIELTKGIEVGHIFMLGLKYSESMHAAFLDENGKEKLMIMGCYGIGVSRVAAAAIEQNHDENGIVFPPPVAPFECILLNLDPRNAEVTAKAEEIYAMLRDMGVDVLLDDREERPGVKFKDADLLGAPMQLVVGGKGLARGIVECKDRRSGEKGELSADVIEEDFSQWAAGVRRGWETQQA</sequence>
<dbReference type="GO" id="GO:0006433">
    <property type="term" value="P:prolyl-tRNA aminoacylation"/>
    <property type="evidence" value="ECO:0007669"/>
    <property type="project" value="UniProtKB-UniRule"/>
</dbReference>
<evidence type="ECO:0000256" key="12">
    <source>
        <dbReference type="HAMAP-Rule" id="MF_01569"/>
    </source>
</evidence>
<dbReference type="InterPro" id="IPR033730">
    <property type="entry name" value="ProRS_core_prok"/>
</dbReference>
<keyword evidence="6 12" id="KW-0067">ATP-binding</keyword>
<evidence type="ECO:0000256" key="6">
    <source>
        <dbReference type="ARBA" id="ARBA00022840"/>
    </source>
</evidence>
<dbReference type="GO" id="GO:0005829">
    <property type="term" value="C:cytosol"/>
    <property type="evidence" value="ECO:0007669"/>
    <property type="project" value="TreeGrafter"/>
</dbReference>
<dbReference type="PANTHER" id="PTHR42753">
    <property type="entry name" value="MITOCHONDRIAL RIBOSOME PROTEIN L39/PROLYL-TRNA LIGASE FAMILY MEMBER"/>
    <property type="match status" value="1"/>
</dbReference>
<dbReference type="InterPro" id="IPR004154">
    <property type="entry name" value="Anticodon-bd"/>
</dbReference>
<organism evidence="14 15">
    <name type="scientific">Desulfovibrio fairfieldensis</name>
    <dbReference type="NCBI Taxonomy" id="44742"/>
    <lineage>
        <taxon>Bacteria</taxon>
        <taxon>Pseudomonadati</taxon>
        <taxon>Thermodesulfobacteriota</taxon>
        <taxon>Desulfovibrionia</taxon>
        <taxon>Desulfovibrionales</taxon>
        <taxon>Desulfovibrionaceae</taxon>
        <taxon>Desulfovibrio</taxon>
    </lineage>
</organism>
<dbReference type="Gene3D" id="3.30.930.10">
    <property type="entry name" value="Bira Bifunctional Protein, Domain 2"/>
    <property type="match status" value="2"/>
</dbReference>
<dbReference type="Proteomes" id="UP000069241">
    <property type="component" value="Chromosome"/>
</dbReference>
<keyword evidence="3 12" id="KW-0963">Cytoplasm</keyword>
<dbReference type="PRINTS" id="PR01046">
    <property type="entry name" value="TRNASYNTHPRO"/>
</dbReference>
<accession>A0A109W419</accession>
<dbReference type="InterPro" id="IPR023717">
    <property type="entry name" value="Pro-tRNA-Synthase_IIa_type1"/>
</dbReference>
<keyword evidence="5 12" id="KW-0547">Nucleotide-binding</keyword>
<dbReference type="Pfam" id="PF04073">
    <property type="entry name" value="tRNA_edit"/>
    <property type="match status" value="1"/>
</dbReference>
<evidence type="ECO:0000256" key="10">
    <source>
        <dbReference type="ARBA" id="ARBA00053664"/>
    </source>
</evidence>
<evidence type="ECO:0000256" key="11">
    <source>
        <dbReference type="ARBA" id="ARBA00060755"/>
    </source>
</evidence>
<dbReference type="AlphaFoldDB" id="A0A109W419"/>
<dbReference type="Gene3D" id="3.40.50.800">
    <property type="entry name" value="Anticodon-binding domain"/>
    <property type="match status" value="1"/>
</dbReference>
<evidence type="ECO:0000256" key="9">
    <source>
        <dbReference type="ARBA" id="ARBA00047671"/>
    </source>
</evidence>
<dbReference type="InterPro" id="IPR006195">
    <property type="entry name" value="aa-tRNA-synth_II"/>
</dbReference>
<dbReference type="NCBIfam" id="TIGR00409">
    <property type="entry name" value="proS_fam_II"/>
    <property type="match status" value="1"/>
</dbReference>
<evidence type="ECO:0000256" key="5">
    <source>
        <dbReference type="ARBA" id="ARBA00022741"/>
    </source>
</evidence>
<dbReference type="SUPFAM" id="SSF55681">
    <property type="entry name" value="Class II aaRS and biotin synthetases"/>
    <property type="match status" value="1"/>
</dbReference>